<dbReference type="EMBL" id="VYUY01000006">
    <property type="protein sequence ID" value="KAA9135220.1"/>
    <property type="molecule type" value="Genomic_DNA"/>
</dbReference>
<comment type="caution">
    <text evidence="1">The sequence shown here is derived from an EMBL/GenBank/DDBJ whole genome shotgun (WGS) entry which is preliminary data.</text>
</comment>
<dbReference type="AlphaFoldDB" id="A0A5N0TJH9"/>
<protein>
    <submittedName>
        <fullName evidence="1">Uncharacterized protein</fullName>
    </submittedName>
</protein>
<gene>
    <name evidence="1" type="ORF">F6B40_05995</name>
</gene>
<sequence length="89" mass="9669">MLIGLIRPIETRTVEVKGEGLRAIAEQLAAPEGWELVSAPALPAKGTTELHATATFARRDGLQQIEAEDRDALLAKVPEGWQLLSIRRG</sequence>
<name>A0A5N0TJH9_9MICO</name>
<dbReference type="RefSeq" id="WP_150892575.1">
    <property type="nucleotide sequence ID" value="NZ_VYUY01000006.1"/>
</dbReference>
<evidence type="ECO:0000313" key="2">
    <source>
        <dbReference type="Proteomes" id="UP000326838"/>
    </source>
</evidence>
<organism evidence="1 2">
    <name type="scientific">Microbacterium caowuchunii</name>
    <dbReference type="NCBI Taxonomy" id="2614638"/>
    <lineage>
        <taxon>Bacteria</taxon>
        <taxon>Bacillati</taxon>
        <taxon>Actinomycetota</taxon>
        <taxon>Actinomycetes</taxon>
        <taxon>Micrococcales</taxon>
        <taxon>Microbacteriaceae</taxon>
        <taxon>Microbacterium</taxon>
    </lineage>
</organism>
<keyword evidence="2" id="KW-1185">Reference proteome</keyword>
<dbReference type="Proteomes" id="UP000326838">
    <property type="component" value="Unassembled WGS sequence"/>
</dbReference>
<proteinExistence type="predicted"/>
<evidence type="ECO:0000313" key="1">
    <source>
        <dbReference type="EMBL" id="KAA9135220.1"/>
    </source>
</evidence>
<reference evidence="2" key="1">
    <citation type="submission" date="2019-09" db="EMBL/GenBank/DDBJ databases">
        <title>Mumia zhuanghuii sp. nov. isolated from the intestinal contents of plateau pika (Ochotona curzoniae) in the Qinghai-Tibet plateau of China.</title>
        <authorList>
            <person name="Tian Z."/>
        </authorList>
    </citation>
    <scope>NUCLEOTIDE SEQUENCE [LARGE SCALE GENOMIC DNA]</scope>
    <source>
        <strain evidence="2">L-033</strain>
    </source>
</reference>
<accession>A0A5N0TJH9</accession>